<dbReference type="RefSeq" id="WP_320005494.1">
    <property type="nucleotide sequence ID" value="NZ_JAUHJS010000009.1"/>
</dbReference>
<keyword evidence="1" id="KW-0175">Coiled coil</keyword>
<gene>
    <name evidence="2" type="ORF">QWY31_15705</name>
</gene>
<comment type="caution">
    <text evidence="2">The sequence shown here is derived from an EMBL/GenBank/DDBJ whole genome shotgun (WGS) entry which is preliminary data.</text>
</comment>
<proteinExistence type="predicted"/>
<feature type="coiled-coil region" evidence="1">
    <location>
        <begin position="197"/>
        <end position="224"/>
    </location>
</feature>
<evidence type="ECO:0000313" key="3">
    <source>
        <dbReference type="Proteomes" id="UP001168552"/>
    </source>
</evidence>
<evidence type="ECO:0000313" key="2">
    <source>
        <dbReference type="EMBL" id="MDN4166956.1"/>
    </source>
</evidence>
<organism evidence="2 3">
    <name type="scientific">Shiella aurantiaca</name>
    <dbReference type="NCBI Taxonomy" id="3058365"/>
    <lineage>
        <taxon>Bacteria</taxon>
        <taxon>Pseudomonadati</taxon>
        <taxon>Bacteroidota</taxon>
        <taxon>Cytophagia</taxon>
        <taxon>Cytophagales</taxon>
        <taxon>Shiellaceae</taxon>
        <taxon>Shiella</taxon>
    </lineage>
</organism>
<name>A0ABT8FAF5_9BACT</name>
<keyword evidence="3" id="KW-1185">Reference proteome</keyword>
<sequence>MIGKIKHIIVLESLDATDGGRFTGETLYNDFIKMRIDSYQKNFTHKFYKVNSKETFSEIIKYIQHNADYMQEGIVIHLEMHGDSKLNGLVFSNGVLIKWDEICDLLRPINVATKNKLFLTMGTCNGRYIYKGVDPYKKSPYSGYISASKTVKPEEIYTKFGLLFEHLIENGNIVNSYLEMEKTESNFYYKDSKRVFKEAFSETMENLTNNLDLKEEILKVSIEQTKKATGKELTEQESEAILKKALRDIYDKQLKAFDFEEE</sequence>
<dbReference type="EMBL" id="JAUHJS010000009">
    <property type="protein sequence ID" value="MDN4166956.1"/>
    <property type="molecule type" value="Genomic_DNA"/>
</dbReference>
<protein>
    <submittedName>
        <fullName evidence="2">Uncharacterized protein</fullName>
    </submittedName>
</protein>
<accession>A0ABT8FAF5</accession>
<evidence type="ECO:0000256" key="1">
    <source>
        <dbReference type="SAM" id="Coils"/>
    </source>
</evidence>
<reference evidence="2" key="1">
    <citation type="submission" date="2023-06" db="EMBL/GenBank/DDBJ databases">
        <title>Cytophagales bacterium Strain LB-30, isolated from soil.</title>
        <authorList>
            <person name="Liu B."/>
        </authorList>
    </citation>
    <scope>NUCLEOTIDE SEQUENCE</scope>
    <source>
        <strain evidence="2">LB-30</strain>
    </source>
</reference>
<dbReference type="Proteomes" id="UP001168552">
    <property type="component" value="Unassembled WGS sequence"/>
</dbReference>